<comment type="similarity">
    <text evidence="6">Belongs to the snail C2H2-type zinc-finger protein family.</text>
</comment>
<evidence type="ECO:0000256" key="4">
    <source>
        <dbReference type="ARBA" id="ARBA00022833"/>
    </source>
</evidence>
<dbReference type="FunFam" id="3.30.160.60:FF:001397">
    <property type="entry name" value="Datilografo, isoform A"/>
    <property type="match status" value="1"/>
</dbReference>
<evidence type="ECO:0000256" key="3">
    <source>
        <dbReference type="ARBA" id="ARBA00022771"/>
    </source>
</evidence>
<dbReference type="InterPro" id="IPR036236">
    <property type="entry name" value="Znf_C2H2_sf"/>
</dbReference>
<evidence type="ECO:0000256" key="1">
    <source>
        <dbReference type="ARBA" id="ARBA00022723"/>
    </source>
</evidence>
<accession>A0A7R8WL95</accession>
<dbReference type="InterPro" id="IPR013087">
    <property type="entry name" value="Znf_C2H2_type"/>
</dbReference>
<feature type="compositionally biased region" description="Basic and acidic residues" evidence="7">
    <location>
        <begin position="1"/>
        <end position="11"/>
    </location>
</feature>
<evidence type="ECO:0000256" key="7">
    <source>
        <dbReference type="SAM" id="MobiDB-lite"/>
    </source>
</evidence>
<sequence>MASEIHKEHSALESQSADGLFHFTNLDDSELSGDPNDFSGSAEAMPLPDDIPGSVDQTGALTDQIEASEDEGPLQRGKNSRGNRQNKKRFTCANGQLSSQKLTHTGEKSSVCKICGKAFSQRGNLSTHKLIHSGEKPFRCSVCGEASNQRGNLQSHEFSHKKVKRFHCSVCGKGFRTKAEFQCHTKKHSEDAEDEQSVCALC</sequence>
<evidence type="ECO:0000256" key="6">
    <source>
        <dbReference type="ARBA" id="ARBA00037948"/>
    </source>
</evidence>
<dbReference type="FunFam" id="3.30.160.60:FF:000446">
    <property type="entry name" value="Zinc finger protein"/>
    <property type="match status" value="1"/>
</dbReference>
<dbReference type="GO" id="GO:0005634">
    <property type="term" value="C:nucleus"/>
    <property type="evidence" value="ECO:0007669"/>
    <property type="project" value="UniProtKB-ARBA"/>
</dbReference>
<feature type="compositionally biased region" description="Basic residues" evidence="7">
    <location>
        <begin position="78"/>
        <end position="90"/>
    </location>
</feature>
<keyword evidence="2" id="KW-0677">Repeat</keyword>
<keyword evidence="3" id="KW-0863">Zinc-finger</keyword>
<dbReference type="PROSITE" id="PS50157">
    <property type="entry name" value="ZINC_FINGER_C2H2_2"/>
    <property type="match status" value="3"/>
</dbReference>
<dbReference type="EMBL" id="OB667096">
    <property type="protein sequence ID" value="CAD7233850.1"/>
    <property type="molecule type" value="Genomic_DNA"/>
</dbReference>
<gene>
    <name evidence="8" type="ORF">CTOB1V02_LOCUS11669</name>
</gene>
<keyword evidence="4" id="KW-0862">Zinc</keyword>
<dbReference type="AlphaFoldDB" id="A0A7R8WL95"/>
<dbReference type="PROSITE" id="PS00028">
    <property type="entry name" value="ZINC_FINGER_C2H2_1"/>
    <property type="match status" value="2"/>
</dbReference>
<dbReference type="GO" id="GO:0000978">
    <property type="term" value="F:RNA polymerase II cis-regulatory region sequence-specific DNA binding"/>
    <property type="evidence" value="ECO:0007669"/>
    <property type="project" value="TreeGrafter"/>
</dbReference>
<dbReference type="GO" id="GO:0000981">
    <property type="term" value="F:DNA-binding transcription factor activity, RNA polymerase II-specific"/>
    <property type="evidence" value="ECO:0007669"/>
    <property type="project" value="TreeGrafter"/>
</dbReference>
<feature type="region of interest" description="Disordered" evidence="7">
    <location>
        <begin position="1"/>
        <end position="91"/>
    </location>
</feature>
<dbReference type="Gene3D" id="3.30.160.60">
    <property type="entry name" value="Classic Zinc Finger"/>
    <property type="match status" value="2"/>
</dbReference>
<keyword evidence="1" id="KW-0479">Metal-binding</keyword>
<evidence type="ECO:0000256" key="2">
    <source>
        <dbReference type="ARBA" id="ARBA00022737"/>
    </source>
</evidence>
<evidence type="ECO:0000313" key="8">
    <source>
        <dbReference type="EMBL" id="CAD7233850.1"/>
    </source>
</evidence>
<dbReference type="PANTHER" id="PTHR24388">
    <property type="entry name" value="ZINC FINGER PROTEIN"/>
    <property type="match status" value="1"/>
</dbReference>
<dbReference type="SMART" id="SM00355">
    <property type="entry name" value="ZnF_C2H2"/>
    <property type="match status" value="3"/>
</dbReference>
<dbReference type="SUPFAM" id="SSF57667">
    <property type="entry name" value="beta-beta-alpha zinc fingers"/>
    <property type="match status" value="2"/>
</dbReference>
<dbReference type="InterPro" id="IPR050527">
    <property type="entry name" value="Snail/Krueppel_Znf"/>
</dbReference>
<dbReference type="GO" id="GO:0008270">
    <property type="term" value="F:zinc ion binding"/>
    <property type="evidence" value="ECO:0007669"/>
    <property type="project" value="UniProtKB-KW"/>
</dbReference>
<dbReference type="PANTHER" id="PTHR24388:SF50">
    <property type="entry name" value="ZINC FINGER PROTEIN 646"/>
    <property type="match status" value="1"/>
</dbReference>
<name>A0A7R8WL95_9CRUS</name>
<keyword evidence="5" id="KW-0539">Nucleus</keyword>
<dbReference type="FunFam" id="3.30.160.60:FF:002343">
    <property type="entry name" value="Zinc finger protein 33A"/>
    <property type="match status" value="1"/>
</dbReference>
<organism evidence="8">
    <name type="scientific">Cyprideis torosa</name>
    <dbReference type="NCBI Taxonomy" id="163714"/>
    <lineage>
        <taxon>Eukaryota</taxon>
        <taxon>Metazoa</taxon>
        <taxon>Ecdysozoa</taxon>
        <taxon>Arthropoda</taxon>
        <taxon>Crustacea</taxon>
        <taxon>Oligostraca</taxon>
        <taxon>Ostracoda</taxon>
        <taxon>Podocopa</taxon>
        <taxon>Podocopida</taxon>
        <taxon>Cytherocopina</taxon>
        <taxon>Cytheroidea</taxon>
        <taxon>Cytherideidae</taxon>
        <taxon>Cyprideis</taxon>
    </lineage>
</organism>
<proteinExistence type="inferred from homology"/>
<feature type="non-terminal residue" evidence="8">
    <location>
        <position position="202"/>
    </location>
</feature>
<dbReference type="Pfam" id="PF00096">
    <property type="entry name" value="zf-C2H2"/>
    <property type="match status" value="2"/>
</dbReference>
<protein>
    <submittedName>
        <fullName evidence="8">Uncharacterized protein</fullName>
    </submittedName>
</protein>
<reference evidence="8" key="1">
    <citation type="submission" date="2020-11" db="EMBL/GenBank/DDBJ databases">
        <authorList>
            <person name="Tran Van P."/>
        </authorList>
    </citation>
    <scope>NUCLEOTIDE SEQUENCE</scope>
</reference>
<dbReference type="OrthoDB" id="6077919at2759"/>
<evidence type="ECO:0000256" key="5">
    <source>
        <dbReference type="ARBA" id="ARBA00023242"/>
    </source>
</evidence>